<name>K3UX53_FUSPC</name>
<dbReference type="HOGENOM" id="CLU_1948935_0_0_1"/>
<dbReference type="RefSeq" id="XP_009253915.1">
    <property type="nucleotide sequence ID" value="XM_009255640.1"/>
</dbReference>
<dbReference type="GeneID" id="20361140"/>
<evidence type="ECO:0000313" key="2">
    <source>
        <dbReference type="Proteomes" id="UP000007978"/>
    </source>
</evidence>
<accession>K3UX53</accession>
<sequence length="129" mass="14136">MNPRGCFEGRAYSEMVSSYSGVQSTPSSAFLATVIAPDTPIEQFRQAEQGFATKVAWRGLVCLSKMRRARIVIISLLSAGGTRSSLFEHGQKCLNCTNALTTPFVSGSMQGWPRYSSIRQHGNENINTQ</sequence>
<gene>
    <name evidence="1" type="ORF">FPSE_02521</name>
</gene>
<dbReference type="EMBL" id="AFNW01000060">
    <property type="protein sequence ID" value="EKJ77246.1"/>
    <property type="molecule type" value="Genomic_DNA"/>
</dbReference>
<dbReference type="AlphaFoldDB" id="K3UX53"/>
<proteinExistence type="predicted"/>
<protein>
    <submittedName>
        <fullName evidence="1">Uncharacterized protein</fullName>
    </submittedName>
</protein>
<dbReference type="KEGG" id="fpu:FPSE_02521"/>
<reference evidence="1 2" key="1">
    <citation type="journal article" date="2012" name="PLoS Pathog.">
        <title>Comparative pathogenomics reveals horizontally acquired novel virulence genes in fungi infecting cereal hosts.</title>
        <authorList>
            <person name="Gardiner D.M."/>
            <person name="McDonald M.C."/>
            <person name="Covarelli L."/>
            <person name="Solomon P.S."/>
            <person name="Rusu A.G."/>
            <person name="Marshall M."/>
            <person name="Kazan K."/>
            <person name="Chakraborty S."/>
            <person name="McDonald B.A."/>
            <person name="Manners J.M."/>
        </authorList>
    </citation>
    <scope>NUCLEOTIDE SEQUENCE [LARGE SCALE GENOMIC DNA]</scope>
    <source>
        <strain evidence="1 2">CS3096</strain>
    </source>
</reference>
<keyword evidence="2" id="KW-1185">Reference proteome</keyword>
<organism evidence="1 2">
    <name type="scientific">Fusarium pseudograminearum (strain CS3096)</name>
    <name type="common">Wheat and barley crown-rot fungus</name>
    <dbReference type="NCBI Taxonomy" id="1028729"/>
    <lineage>
        <taxon>Eukaryota</taxon>
        <taxon>Fungi</taxon>
        <taxon>Dikarya</taxon>
        <taxon>Ascomycota</taxon>
        <taxon>Pezizomycotina</taxon>
        <taxon>Sordariomycetes</taxon>
        <taxon>Hypocreomycetidae</taxon>
        <taxon>Hypocreales</taxon>
        <taxon>Nectriaceae</taxon>
        <taxon>Fusarium</taxon>
    </lineage>
</organism>
<dbReference type="Proteomes" id="UP000007978">
    <property type="component" value="Chromosome 3"/>
</dbReference>
<evidence type="ECO:0000313" key="1">
    <source>
        <dbReference type="EMBL" id="EKJ77246.1"/>
    </source>
</evidence>
<comment type="caution">
    <text evidence="1">The sequence shown here is derived from an EMBL/GenBank/DDBJ whole genome shotgun (WGS) entry which is preliminary data.</text>
</comment>